<keyword evidence="1" id="KW-0812">Transmembrane</keyword>
<name>A0A0D4C1T4_9MICC</name>
<dbReference type="AlphaFoldDB" id="A0A0D4C1T4"/>
<dbReference type="NCBIfam" id="NF038065">
    <property type="entry name" value="Pr6Pr"/>
    <property type="match status" value="1"/>
</dbReference>
<dbReference type="STRING" id="1618207.UM93_14035"/>
<keyword evidence="3" id="KW-1185">Reference proteome</keyword>
<dbReference type="Proteomes" id="UP000061839">
    <property type="component" value="Chromosome"/>
</dbReference>
<dbReference type="HOGENOM" id="CLU_077680_1_1_11"/>
<dbReference type="InterPro" id="IPR049713">
    <property type="entry name" value="Pr6Pr-like"/>
</dbReference>
<dbReference type="EMBL" id="CP011005">
    <property type="protein sequence ID" value="AJT42331.1"/>
    <property type="molecule type" value="Genomic_DNA"/>
</dbReference>
<organism evidence="2 3">
    <name type="scientific">Psychromicrobium lacuslunae</name>
    <dbReference type="NCBI Taxonomy" id="1618207"/>
    <lineage>
        <taxon>Bacteria</taxon>
        <taxon>Bacillati</taxon>
        <taxon>Actinomycetota</taxon>
        <taxon>Actinomycetes</taxon>
        <taxon>Micrococcales</taxon>
        <taxon>Micrococcaceae</taxon>
        <taxon>Psychromicrobium</taxon>
    </lineage>
</organism>
<accession>A0A0D4C1T4</accession>
<dbReference type="PATRIC" id="fig|1618207.4.peg.2850"/>
<keyword evidence="1" id="KW-1133">Transmembrane helix</keyword>
<feature type="transmembrane region" description="Helical" evidence="1">
    <location>
        <begin position="77"/>
        <end position="99"/>
    </location>
</feature>
<feature type="transmembrane region" description="Helical" evidence="1">
    <location>
        <begin position="44"/>
        <end position="65"/>
    </location>
</feature>
<gene>
    <name evidence="2" type="ORF">UM93_14035</name>
</gene>
<reference evidence="2 3" key="1">
    <citation type="journal article" date="2015" name="Genome Announc.">
        <title>Complete Genome Sequencing of Protease-Producing Novel Arthrobacter sp. Strain IHBB 11108 Using PacBio Single-Molecule Real-Time Sequencing Technology.</title>
        <authorList>
            <person name="Kiran S."/>
            <person name="Swarnkar M.K."/>
            <person name="Pal M."/>
            <person name="Thakur R."/>
            <person name="Tewari R."/>
            <person name="Singh A.K."/>
            <person name="Gulati A."/>
        </authorList>
    </citation>
    <scope>NUCLEOTIDE SEQUENCE [LARGE SCALE GENOMIC DNA]</scope>
    <source>
        <strain evidence="2 3">IHBB 11108</strain>
    </source>
</reference>
<proteinExistence type="predicted"/>
<evidence type="ECO:0000313" key="3">
    <source>
        <dbReference type="Proteomes" id="UP000061839"/>
    </source>
</evidence>
<evidence type="ECO:0000313" key="2">
    <source>
        <dbReference type="EMBL" id="AJT42331.1"/>
    </source>
</evidence>
<feature type="transmembrane region" description="Helical" evidence="1">
    <location>
        <begin position="105"/>
        <end position="126"/>
    </location>
</feature>
<keyword evidence="1" id="KW-0472">Membrane</keyword>
<feature type="transmembrane region" description="Helical" evidence="1">
    <location>
        <begin position="138"/>
        <end position="156"/>
    </location>
</feature>
<sequence length="207" mass="22567">MTPLLRVFGVLRLLVAAAILLAVLATFADTASRSAINPFNFFGYFTMQSNIIMMLVLVGAGLAALRGSKSSRLWMLIRASATTYMVIVGLVYNTLLIGLPGGVELAWANAILHIVVPVYVLLDWLCCPDRQPLAWRDLWFVLLYPALWCTVVLIRGATDGWVPYPFLNPATGYGSVFFFVALIGAGTIGIGALAWWRSRVGLGRKTG</sequence>
<evidence type="ECO:0000256" key="1">
    <source>
        <dbReference type="SAM" id="Phobius"/>
    </source>
</evidence>
<feature type="transmembrane region" description="Helical" evidence="1">
    <location>
        <begin position="176"/>
        <end position="196"/>
    </location>
</feature>
<protein>
    <submittedName>
        <fullName evidence="2">Membrane protein</fullName>
    </submittedName>
</protein>
<dbReference type="KEGG" id="ari:UM93_14035"/>
<dbReference type="OrthoDB" id="9809977at2"/>